<dbReference type="STRING" id="337451.A0A443PME6"/>
<dbReference type="Pfam" id="PF00078">
    <property type="entry name" value="RVT_1"/>
    <property type="match status" value="1"/>
</dbReference>
<name>A0A443PME6_9MAGN</name>
<dbReference type="AlphaFoldDB" id="A0A443PME6"/>
<dbReference type="Proteomes" id="UP000283530">
    <property type="component" value="Unassembled WGS sequence"/>
</dbReference>
<comment type="caution">
    <text evidence="4">The sequence shown here is derived from an EMBL/GenBank/DDBJ whole genome shotgun (WGS) entry which is preliminary data.</text>
</comment>
<dbReference type="CDD" id="cd00303">
    <property type="entry name" value="retropepsin_like"/>
    <property type="match status" value="1"/>
</dbReference>
<dbReference type="OrthoDB" id="1939491at2759"/>
<organism evidence="4 5">
    <name type="scientific">Cinnamomum micranthum f. kanehirae</name>
    <dbReference type="NCBI Taxonomy" id="337451"/>
    <lineage>
        <taxon>Eukaryota</taxon>
        <taxon>Viridiplantae</taxon>
        <taxon>Streptophyta</taxon>
        <taxon>Embryophyta</taxon>
        <taxon>Tracheophyta</taxon>
        <taxon>Spermatophyta</taxon>
        <taxon>Magnoliopsida</taxon>
        <taxon>Magnoliidae</taxon>
        <taxon>Laurales</taxon>
        <taxon>Lauraceae</taxon>
        <taxon>Cinnamomum</taxon>
    </lineage>
</organism>
<protein>
    <recommendedName>
        <fullName evidence="6">Reverse transcriptase domain-containing protein</fullName>
    </recommendedName>
</protein>
<dbReference type="Pfam" id="PF03732">
    <property type="entry name" value="Retrotrans_gag"/>
    <property type="match status" value="1"/>
</dbReference>
<dbReference type="InterPro" id="IPR053134">
    <property type="entry name" value="RNA-dir_DNA_polymerase"/>
</dbReference>
<feature type="region of interest" description="Disordered" evidence="1">
    <location>
        <begin position="116"/>
        <end position="162"/>
    </location>
</feature>
<feature type="domain" description="Retrotransposon gag" evidence="3">
    <location>
        <begin position="18"/>
        <end position="80"/>
    </location>
</feature>
<dbReference type="InterPro" id="IPR000477">
    <property type="entry name" value="RT_dom"/>
</dbReference>
<evidence type="ECO:0000256" key="1">
    <source>
        <dbReference type="SAM" id="MobiDB-lite"/>
    </source>
</evidence>
<dbReference type="EMBL" id="QPKB01000009">
    <property type="protein sequence ID" value="RWR91976.1"/>
    <property type="molecule type" value="Genomic_DNA"/>
</dbReference>
<dbReference type="PANTHER" id="PTHR24559:SF436">
    <property type="entry name" value="RNA-DIRECTED DNA POLYMERASE HOMOLOG"/>
    <property type="match status" value="1"/>
</dbReference>
<proteinExistence type="predicted"/>
<evidence type="ECO:0000313" key="5">
    <source>
        <dbReference type="Proteomes" id="UP000283530"/>
    </source>
</evidence>
<evidence type="ECO:0000313" key="4">
    <source>
        <dbReference type="EMBL" id="RWR91976.1"/>
    </source>
</evidence>
<reference evidence="4 5" key="1">
    <citation type="journal article" date="2019" name="Nat. Plants">
        <title>Stout camphor tree genome fills gaps in understanding of flowering plant genome evolution.</title>
        <authorList>
            <person name="Chaw S.M."/>
            <person name="Liu Y.C."/>
            <person name="Wu Y.W."/>
            <person name="Wang H.Y."/>
            <person name="Lin C.I."/>
            <person name="Wu C.S."/>
            <person name="Ke H.M."/>
            <person name="Chang L.Y."/>
            <person name="Hsu C.Y."/>
            <person name="Yang H.T."/>
            <person name="Sudianto E."/>
            <person name="Hsu M.H."/>
            <person name="Wu K.P."/>
            <person name="Wang L.N."/>
            <person name="Leebens-Mack J.H."/>
            <person name="Tsai I.J."/>
        </authorList>
    </citation>
    <scope>NUCLEOTIDE SEQUENCE [LARGE SCALE GENOMIC DNA]</scope>
    <source>
        <strain evidence="5">cv. Chaw 1501</strain>
        <tissue evidence="4">Young leaves</tissue>
    </source>
</reference>
<dbReference type="InterPro" id="IPR005162">
    <property type="entry name" value="Retrotrans_gag_dom"/>
</dbReference>
<dbReference type="InterPro" id="IPR043128">
    <property type="entry name" value="Rev_trsase/Diguanyl_cyclase"/>
</dbReference>
<dbReference type="InterPro" id="IPR021109">
    <property type="entry name" value="Peptidase_aspartic_dom_sf"/>
</dbReference>
<keyword evidence="5" id="KW-1185">Reference proteome</keyword>
<dbReference type="InterPro" id="IPR043502">
    <property type="entry name" value="DNA/RNA_pol_sf"/>
</dbReference>
<dbReference type="Gene3D" id="3.30.70.270">
    <property type="match status" value="1"/>
</dbReference>
<dbReference type="Gene3D" id="2.40.70.10">
    <property type="entry name" value="Acid Proteases"/>
    <property type="match status" value="1"/>
</dbReference>
<feature type="domain" description="Reverse transcriptase" evidence="2">
    <location>
        <begin position="433"/>
        <end position="568"/>
    </location>
</feature>
<dbReference type="Gene3D" id="3.10.10.10">
    <property type="entry name" value="HIV Type 1 Reverse Transcriptase, subunit A, domain 1"/>
    <property type="match status" value="1"/>
</dbReference>
<feature type="compositionally biased region" description="Low complexity" evidence="1">
    <location>
        <begin position="147"/>
        <end position="156"/>
    </location>
</feature>
<evidence type="ECO:0008006" key="6">
    <source>
        <dbReference type="Google" id="ProtNLM"/>
    </source>
</evidence>
<dbReference type="CDD" id="cd01647">
    <property type="entry name" value="RT_LTR"/>
    <property type="match status" value="1"/>
</dbReference>
<dbReference type="PANTHER" id="PTHR24559">
    <property type="entry name" value="TRANSPOSON TY3-I GAG-POL POLYPROTEIN"/>
    <property type="match status" value="1"/>
</dbReference>
<evidence type="ECO:0000259" key="2">
    <source>
        <dbReference type="Pfam" id="PF00078"/>
    </source>
</evidence>
<evidence type="ECO:0000259" key="3">
    <source>
        <dbReference type="Pfam" id="PF03732"/>
    </source>
</evidence>
<gene>
    <name evidence="4" type="ORF">CKAN_02116400</name>
</gene>
<sequence length="569" mass="63512">MEQYFAAAHIPIEERVTITSMYLSGDAKLWWRKRVDDDLSAGRTPITTWESLRKELKRQFLPCIVAWVAQKTLRKLKQTGPGWAQAELWRQGVKDLPSAIAAAEALVDFKAAKAENNDAGKPKNNNKGGSKKGKKKSGDTGSKKKQPQNGNQQGKPTKADSSCFICRGPHRARDCPKKEKLNALVAEEERKQDETSRVNPLQLLNAIQNEGPSQTNSLIYLKVVLNGNLASAMVDAGATHNFVAERVVSRLGLSLTKGQSRIKAVNSKAKPIVGMANDVTLRLGESGNYATFVGIFIGDEQCPCFIPKVKEPETVQILSALQIKDGLRKGHLTILATLVEAEHNAEDCPTEVRSLLGEFADVMPPELLRELPPRRAVDHQIELMPGTRSPTQAPYRMAPSELAELRRQLDELLNASFIQPSKAPYGAPVLFQKKKDGALRMCVDYRALNKITVKNKYHVPLVAYLFDRLSKVMIFSKSDLRSGYWQVRIAEGDEPKTVCVTRYGSFEFYVMSFGLTNAPATFCTLMNNVFRDYIDRFVVVYLDGIVVYSNSLDEHLDHLRKVLSTLRTH</sequence>
<dbReference type="SUPFAM" id="SSF50630">
    <property type="entry name" value="Acid proteases"/>
    <property type="match status" value="1"/>
</dbReference>
<accession>A0A443PME6</accession>
<dbReference type="SUPFAM" id="SSF56672">
    <property type="entry name" value="DNA/RNA polymerases"/>
    <property type="match status" value="1"/>
</dbReference>
<dbReference type="Pfam" id="PF13650">
    <property type="entry name" value="Asp_protease_2"/>
    <property type="match status" value="1"/>
</dbReference>